<dbReference type="RefSeq" id="WP_188598651.1">
    <property type="nucleotide sequence ID" value="NZ_BMJW01000002.1"/>
</dbReference>
<gene>
    <name evidence="2" type="ORF">GCM10011416_14480</name>
</gene>
<keyword evidence="3" id="KW-1185">Reference proteome</keyword>
<proteinExistence type="predicted"/>
<protein>
    <recommendedName>
        <fullName evidence="4">DUF1772 domain-containing protein</fullName>
    </recommendedName>
</protein>
<reference evidence="2" key="2">
    <citation type="submission" date="2020-09" db="EMBL/GenBank/DDBJ databases">
        <authorList>
            <person name="Sun Q."/>
            <person name="Zhou Y."/>
        </authorList>
    </citation>
    <scope>NUCLEOTIDE SEQUENCE</scope>
    <source>
        <strain evidence="2">CGMCC 1.15763</strain>
    </source>
</reference>
<feature type="transmembrane region" description="Helical" evidence="1">
    <location>
        <begin position="127"/>
        <end position="148"/>
    </location>
</feature>
<reference evidence="2" key="1">
    <citation type="journal article" date="2014" name="Int. J. Syst. Evol. Microbiol.">
        <title>Complete genome sequence of Corynebacterium casei LMG S-19264T (=DSM 44701T), isolated from a smear-ripened cheese.</title>
        <authorList>
            <consortium name="US DOE Joint Genome Institute (JGI-PGF)"/>
            <person name="Walter F."/>
            <person name="Albersmeier A."/>
            <person name="Kalinowski J."/>
            <person name="Ruckert C."/>
        </authorList>
    </citation>
    <scope>NUCLEOTIDE SEQUENCE</scope>
    <source>
        <strain evidence="2">CGMCC 1.15763</strain>
    </source>
</reference>
<name>A0A917HY21_9FLAO</name>
<feature type="transmembrane region" description="Helical" evidence="1">
    <location>
        <begin position="51"/>
        <end position="72"/>
    </location>
</feature>
<evidence type="ECO:0008006" key="4">
    <source>
        <dbReference type="Google" id="ProtNLM"/>
    </source>
</evidence>
<evidence type="ECO:0000256" key="1">
    <source>
        <dbReference type="SAM" id="Phobius"/>
    </source>
</evidence>
<keyword evidence="1" id="KW-0812">Transmembrane</keyword>
<dbReference type="AlphaFoldDB" id="A0A917HY21"/>
<accession>A0A917HY21</accession>
<keyword evidence="1" id="KW-0472">Membrane</keyword>
<evidence type="ECO:0000313" key="2">
    <source>
        <dbReference type="EMBL" id="GGG97575.1"/>
    </source>
</evidence>
<feature type="transmembrane region" description="Helical" evidence="1">
    <location>
        <begin position="7"/>
        <end position="31"/>
    </location>
</feature>
<evidence type="ECO:0000313" key="3">
    <source>
        <dbReference type="Proteomes" id="UP000633278"/>
    </source>
</evidence>
<dbReference type="EMBL" id="BMJW01000002">
    <property type="protein sequence ID" value="GGG97575.1"/>
    <property type="molecule type" value="Genomic_DNA"/>
</dbReference>
<comment type="caution">
    <text evidence="2">The sequence shown here is derived from an EMBL/GenBank/DDBJ whole genome shotgun (WGS) entry which is preliminary data.</text>
</comment>
<sequence length="158" mass="18604">MNRFLGYLLITVYSIFIGSQITEGLLFVPYWKSLSPEEFYDYYSQFGLLIGRFYTVLTIIAACISIATSLYCMYVKSKALRDSLVSSVFILLCIAVFYLYFKDTNQQFFTANLNPVQLKLALETWEYLHWFRVFLEFLALFFLIRTLNTLTKKGFNNR</sequence>
<feature type="transmembrane region" description="Helical" evidence="1">
    <location>
        <begin position="84"/>
        <end position="101"/>
    </location>
</feature>
<organism evidence="2 3">
    <name type="scientific">Polaribacter pacificus</name>
    <dbReference type="NCBI Taxonomy" id="1775173"/>
    <lineage>
        <taxon>Bacteria</taxon>
        <taxon>Pseudomonadati</taxon>
        <taxon>Bacteroidota</taxon>
        <taxon>Flavobacteriia</taxon>
        <taxon>Flavobacteriales</taxon>
        <taxon>Flavobacteriaceae</taxon>
    </lineage>
</organism>
<dbReference type="Proteomes" id="UP000633278">
    <property type="component" value="Unassembled WGS sequence"/>
</dbReference>
<keyword evidence="1" id="KW-1133">Transmembrane helix</keyword>